<sequence length="40" mass="4454">MSTTSCEFRDRPARELSLGWECLPKFKFSEGAISARSSGD</sequence>
<dbReference type="AlphaFoldDB" id="A0A061RDZ4"/>
<name>A0A061RDZ4_9CHLO</name>
<proteinExistence type="predicted"/>
<gene>
    <name evidence="1" type="ORF">TSPGSL018_8070</name>
</gene>
<protein>
    <submittedName>
        <fullName evidence="1">Uncharacterized protein</fullName>
    </submittedName>
</protein>
<reference evidence="1" key="1">
    <citation type="submission" date="2014-05" db="EMBL/GenBank/DDBJ databases">
        <title>The transcriptome of the halophilic microalga Tetraselmis sp. GSL018 isolated from the Great Salt Lake, Utah.</title>
        <authorList>
            <person name="Jinkerson R.E."/>
            <person name="D'Adamo S."/>
            <person name="Posewitz M.C."/>
        </authorList>
    </citation>
    <scope>NUCLEOTIDE SEQUENCE</scope>
    <source>
        <strain evidence="1">GSL018</strain>
    </source>
</reference>
<evidence type="ECO:0000313" key="1">
    <source>
        <dbReference type="EMBL" id="JAC68716.1"/>
    </source>
</evidence>
<dbReference type="EMBL" id="GBEZ01017636">
    <property type="protein sequence ID" value="JAC68716.1"/>
    <property type="molecule type" value="Transcribed_RNA"/>
</dbReference>
<organism evidence="1">
    <name type="scientific">Tetraselmis sp. GSL018</name>
    <dbReference type="NCBI Taxonomy" id="582737"/>
    <lineage>
        <taxon>Eukaryota</taxon>
        <taxon>Viridiplantae</taxon>
        <taxon>Chlorophyta</taxon>
        <taxon>core chlorophytes</taxon>
        <taxon>Chlorodendrophyceae</taxon>
        <taxon>Chlorodendrales</taxon>
        <taxon>Chlorodendraceae</taxon>
        <taxon>Tetraselmis</taxon>
    </lineage>
</organism>
<accession>A0A061RDZ4</accession>